<dbReference type="PANTHER" id="PTHR11070">
    <property type="entry name" value="UVRD / RECB / PCRA DNA HELICASE FAMILY MEMBER"/>
    <property type="match status" value="1"/>
</dbReference>
<keyword evidence="1 6" id="KW-0547">Nucleotide-binding</keyword>
<evidence type="ECO:0000313" key="8">
    <source>
        <dbReference type="EMBL" id="MDR6299411.1"/>
    </source>
</evidence>
<feature type="domain" description="UvrD-like helicase ATP-binding" evidence="7">
    <location>
        <begin position="1"/>
        <end position="254"/>
    </location>
</feature>
<dbReference type="Proteomes" id="UP001257659">
    <property type="component" value="Unassembled WGS sequence"/>
</dbReference>
<sequence>MEVFEKIKQLIIDRNSFVLEAGAGSGKTYALIQTLNYLLQSKSKTLKYNNQKIVCITYTNVAKNQIIERIQNNPLVIVSTIHEFLWDCIKSFNKQLVIEFDNVNTDRHNEKPHKIALLDLQEEIDTVEYDDWVFSDFEQGKVGHDDLILLSKKMFRANELLTSIIAAKYPYIFIDEYQDTAEDTVISLIDYLLERNKDRLIIGFYGDSYQKIYDTGIGSLQEYVDKDKITLITKQENYRSSEEVIKLLNNVRDNIKQEIPESKDTVLGSVEFINCENYPPRADKQKITDYEKSLIPIKNSNYDFVKKTLEDKGWNFGKNSDDKILIIANSRVSQRGGFGKLYKVYSKRYGQMANDKLLKRDHPLTTLFVGTIDKKTSIEREIGIENLIKFYQKRDYGNLISFLKKNSALSTNLKHHKDKKEITDKIDELIKIRKSKTVKDVLDFVESKGLIVFNQGTKKLIEKAKINLDDINDEDEKKKIIKDTAFFNTLISLQYKEVINLFKHSQNENVFSTKHGTKGEEYRNVLVIIDDTSWKQMYNFQNFFNNTEEKPERKLRSKNLFYVSCSRAKEKLVVLGLSEMETQAMKAIRSWFGENNVSTIGNP</sequence>
<evidence type="ECO:0000256" key="4">
    <source>
        <dbReference type="ARBA" id="ARBA00022840"/>
    </source>
</evidence>
<keyword evidence="3 6" id="KW-0347">Helicase</keyword>
<evidence type="ECO:0000256" key="1">
    <source>
        <dbReference type="ARBA" id="ARBA00022741"/>
    </source>
</evidence>
<dbReference type="RefSeq" id="WP_309726074.1">
    <property type="nucleotide sequence ID" value="NZ_JAVDQA010000001.1"/>
</dbReference>
<evidence type="ECO:0000313" key="9">
    <source>
        <dbReference type="Proteomes" id="UP001257659"/>
    </source>
</evidence>
<comment type="caution">
    <text evidence="8">The sequence shown here is derived from an EMBL/GenBank/DDBJ whole genome shotgun (WGS) entry which is preliminary data.</text>
</comment>
<dbReference type="Gene3D" id="3.40.50.300">
    <property type="entry name" value="P-loop containing nucleotide triphosphate hydrolases"/>
    <property type="match status" value="2"/>
</dbReference>
<dbReference type="PANTHER" id="PTHR11070:SF2">
    <property type="entry name" value="ATP-DEPENDENT DNA HELICASE SRS2"/>
    <property type="match status" value="1"/>
</dbReference>
<dbReference type="EMBL" id="JAVDQA010000001">
    <property type="protein sequence ID" value="MDR6299411.1"/>
    <property type="molecule type" value="Genomic_DNA"/>
</dbReference>
<feature type="binding site" evidence="6">
    <location>
        <begin position="21"/>
        <end position="28"/>
    </location>
    <ligand>
        <name>ATP</name>
        <dbReference type="ChEBI" id="CHEBI:30616"/>
    </ligand>
</feature>
<organism evidence="8 9">
    <name type="scientific">Mesonia maritima</name>
    <dbReference type="NCBI Taxonomy" id="1793873"/>
    <lineage>
        <taxon>Bacteria</taxon>
        <taxon>Pseudomonadati</taxon>
        <taxon>Bacteroidota</taxon>
        <taxon>Flavobacteriia</taxon>
        <taxon>Flavobacteriales</taxon>
        <taxon>Flavobacteriaceae</taxon>
        <taxon>Mesonia</taxon>
    </lineage>
</organism>
<dbReference type="InterPro" id="IPR000212">
    <property type="entry name" value="DNA_helicase_UvrD/REP"/>
</dbReference>
<protein>
    <recommendedName>
        <fullName evidence="5">DNA 3'-5' helicase II</fullName>
    </recommendedName>
</protein>
<dbReference type="InterPro" id="IPR014016">
    <property type="entry name" value="UvrD-like_ATP-bd"/>
</dbReference>
<accession>A0ABU1K1A4</accession>
<dbReference type="SUPFAM" id="SSF52540">
    <property type="entry name" value="P-loop containing nucleoside triphosphate hydrolases"/>
    <property type="match status" value="1"/>
</dbReference>
<evidence type="ECO:0000256" key="3">
    <source>
        <dbReference type="ARBA" id="ARBA00022806"/>
    </source>
</evidence>
<dbReference type="Pfam" id="PF13245">
    <property type="entry name" value="AAA_19"/>
    <property type="match status" value="1"/>
</dbReference>
<evidence type="ECO:0000259" key="7">
    <source>
        <dbReference type="PROSITE" id="PS51198"/>
    </source>
</evidence>
<keyword evidence="9" id="KW-1185">Reference proteome</keyword>
<dbReference type="PROSITE" id="PS51198">
    <property type="entry name" value="UVRD_HELICASE_ATP_BIND"/>
    <property type="match status" value="1"/>
</dbReference>
<dbReference type="GO" id="GO:0016787">
    <property type="term" value="F:hydrolase activity"/>
    <property type="evidence" value="ECO:0007669"/>
    <property type="project" value="UniProtKB-KW"/>
</dbReference>
<evidence type="ECO:0000256" key="5">
    <source>
        <dbReference type="ARBA" id="ARBA00034923"/>
    </source>
</evidence>
<proteinExistence type="predicted"/>
<dbReference type="GO" id="GO:0003678">
    <property type="term" value="F:DNA helicase activity"/>
    <property type="evidence" value="ECO:0007669"/>
    <property type="project" value="UniProtKB-EC"/>
</dbReference>
<evidence type="ECO:0000256" key="6">
    <source>
        <dbReference type="PROSITE-ProRule" id="PRU00560"/>
    </source>
</evidence>
<keyword evidence="2 6" id="KW-0378">Hydrolase</keyword>
<dbReference type="InterPro" id="IPR027417">
    <property type="entry name" value="P-loop_NTPase"/>
</dbReference>
<evidence type="ECO:0000256" key="2">
    <source>
        <dbReference type="ARBA" id="ARBA00022801"/>
    </source>
</evidence>
<name>A0ABU1K1A4_9FLAO</name>
<gene>
    <name evidence="8" type="ORF">GGR31_000027</name>
</gene>
<keyword evidence="4 6" id="KW-0067">ATP-binding</keyword>
<reference evidence="8 9" key="1">
    <citation type="submission" date="2023-07" db="EMBL/GenBank/DDBJ databases">
        <title>Genomic Encyclopedia of Type Strains, Phase IV (KMG-IV): sequencing the most valuable type-strain genomes for metagenomic binning, comparative biology and taxonomic classification.</title>
        <authorList>
            <person name="Goeker M."/>
        </authorList>
    </citation>
    <scope>NUCLEOTIDE SEQUENCE [LARGE SCALE GENOMIC DNA]</scope>
    <source>
        <strain evidence="8 9">DSM 102814</strain>
    </source>
</reference>